<name>A0A932I047_UNCTE</name>
<reference evidence="3" key="1">
    <citation type="submission" date="2020-07" db="EMBL/GenBank/DDBJ databases">
        <title>Huge and variable diversity of episymbiotic CPR bacteria and DPANN archaea in groundwater ecosystems.</title>
        <authorList>
            <person name="He C.Y."/>
            <person name="Keren R."/>
            <person name="Whittaker M."/>
            <person name="Farag I.F."/>
            <person name="Doudna J."/>
            <person name="Cate J.H.D."/>
            <person name="Banfield J.F."/>
        </authorList>
    </citation>
    <scope>NUCLEOTIDE SEQUENCE</scope>
    <source>
        <strain evidence="3">NC_groundwater_763_Ag_S-0.2um_68_21</strain>
    </source>
</reference>
<dbReference type="InterPro" id="IPR051199">
    <property type="entry name" value="LPS_LOS_Heptosyltrfase"/>
</dbReference>
<dbReference type="AlphaFoldDB" id="A0A932I047"/>
<sequence length="381" mass="40749">MRYAPDPRAGMTPLQRGLLRLLAAPRLARPPDLRGARLLAVQVAGMGDFLLAVPALRALKASFPGCRVDLLTSARAARAARGCPYLDSIHTLEAKGFQGNHSPLRWREALPLVRRLRREGYGAALNLIGLYSPQGAVRMGLLLRALGAPLLAGRDTLGAGTFFHLALEESLEAPQNERDANLALARLLGAEDPQGGRLEAWPSLEDERRAEEMVRRLKGQGPIVGVNPGSERPEKAWPEESFRRVLEALRGERGARFLLTGGPAEAALAARLAAALGEAALSTVGQVSFHGTYPLLKRMDIFLTTDTAALHLAWAAGTPAVALFREENLGRYRPATDRITCLTGPEGAALGIDPEEVLRACRARFGEGEKSPGAGGAPAGR</sequence>
<dbReference type="CDD" id="cd03789">
    <property type="entry name" value="GT9_LPS_heptosyltransferase"/>
    <property type="match status" value="1"/>
</dbReference>
<evidence type="ECO:0000256" key="2">
    <source>
        <dbReference type="ARBA" id="ARBA00022679"/>
    </source>
</evidence>
<dbReference type="EMBL" id="JACPUR010000017">
    <property type="protein sequence ID" value="MBI3127337.1"/>
    <property type="molecule type" value="Genomic_DNA"/>
</dbReference>
<protein>
    <submittedName>
        <fullName evidence="3">Glycosyltransferase family 9 protein</fullName>
    </submittedName>
</protein>
<evidence type="ECO:0000313" key="3">
    <source>
        <dbReference type="EMBL" id="MBI3127337.1"/>
    </source>
</evidence>
<dbReference type="SUPFAM" id="SSF53756">
    <property type="entry name" value="UDP-Glycosyltransferase/glycogen phosphorylase"/>
    <property type="match status" value="1"/>
</dbReference>
<gene>
    <name evidence="3" type="ORF">HYZ11_07010</name>
</gene>
<dbReference type="GO" id="GO:0005829">
    <property type="term" value="C:cytosol"/>
    <property type="evidence" value="ECO:0007669"/>
    <property type="project" value="TreeGrafter"/>
</dbReference>
<accession>A0A932I047</accession>
<evidence type="ECO:0000256" key="1">
    <source>
        <dbReference type="ARBA" id="ARBA00022676"/>
    </source>
</evidence>
<dbReference type="Gene3D" id="3.40.50.2000">
    <property type="entry name" value="Glycogen Phosphorylase B"/>
    <property type="match status" value="2"/>
</dbReference>
<dbReference type="Proteomes" id="UP000782312">
    <property type="component" value="Unassembled WGS sequence"/>
</dbReference>
<organism evidence="3 4">
    <name type="scientific">Tectimicrobiota bacterium</name>
    <dbReference type="NCBI Taxonomy" id="2528274"/>
    <lineage>
        <taxon>Bacteria</taxon>
        <taxon>Pseudomonadati</taxon>
        <taxon>Nitrospinota/Tectimicrobiota group</taxon>
        <taxon>Candidatus Tectimicrobiota</taxon>
    </lineage>
</organism>
<dbReference type="GO" id="GO:0009244">
    <property type="term" value="P:lipopolysaccharide core region biosynthetic process"/>
    <property type="evidence" value="ECO:0007669"/>
    <property type="project" value="TreeGrafter"/>
</dbReference>
<comment type="caution">
    <text evidence="3">The sequence shown here is derived from an EMBL/GenBank/DDBJ whole genome shotgun (WGS) entry which is preliminary data.</text>
</comment>
<dbReference type="PANTHER" id="PTHR30160">
    <property type="entry name" value="TETRAACYLDISACCHARIDE 4'-KINASE-RELATED"/>
    <property type="match status" value="1"/>
</dbReference>
<dbReference type="GO" id="GO:0008713">
    <property type="term" value="F:ADP-heptose-lipopolysaccharide heptosyltransferase activity"/>
    <property type="evidence" value="ECO:0007669"/>
    <property type="project" value="TreeGrafter"/>
</dbReference>
<keyword evidence="1" id="KW-0328">Glycosyltransferase</keyword>
<evidence type="ECO:0000313" key="4">
    <source>
        <dbReference type="Proteomes" id="UP000782312"/>
    </source>
</evidence>
<keyword evidence="2" id="KW-0808">Transferase</keyword>
<dbReference type="PANTHER" id="PTHR30160:SF1">
    <property type="entry name" value="LIPOPOLYSACCHARIDE 1,2-N-ACETYLGLUCOSAMINETRANSFERASE-RELATED"/>
    <property type="match status" value="1"/>
</dbReference>
<dbReference type="InterPro" id="IPR002201">
    <property type="entry name" value="Glyco_trans_9"/>
</dbReference>
<dbReference type="Pfam" id="PF01075">
    <property type="entry name" value="Glyco_transf_9"/>
    <property type="match status" value="1"/>
</dbReference>
<proteinExistence type="predicted"/>